<evidence type="ECO:0000256" key="2">
    <source>
        <dbReference type="ARBA" id="ARBA00023043"/>
    </source>
</evidence>
<dbReference type="PROSITE" id="PS50297">
    <property type="entry name" value="ANK_REP_REGION"/>
    <property type="match status" value="5"/>
</dbReference>
<dbReference type="GO" id="GO:0005634">
    <property type="term" value="C:nucleus"/>
    <property type="evidence" value="ECO:0000318"/>
    <property type="project" value="GO_Central"/>
</dbReference>
<dbReference type="GO" id="GO:0000976">
    <property type="term" value="F:transcription cis-regulatory region binding"/>
    <property type="evidence" value="ECO:0000318"/>
    <property type="project" value="GO_Central"/>
</dbReference>
<feature type="repeat" description="ANK" evidence="3">
    <location>
        <begin position="559"/>
        <end position="591"/>
    </location>
</feature>
<dbReference type="OrthoDB" id="1577640at2759"/>
<evidence type="ECO:0000256" key="3">
    <source>
        <dbReference type="PROSITE-ProRule" id="PRU00023"/>
    </source>
</evidence>
<dbReference type="STRING" id="5722.A2FAI7"/>
<evidence type="ECO:0000313" key="4">
    <source>
        <dbReference type="EMBL" id="EAX98080.1"/>
    </source>
</evidence>
<protein>
    <submittedName>
        <fullName evidence="4">Uncharacterized protein</fullName>
    </submittedName>
</protein>
<dbReference type="SUPFAM" id="SSF48403">
    <property type="entry name" value="Ankyrin repeat"/>
    <property type="match status" value="1"/>
</dbReference>
<reference evidence="4" key="1">
    <citation type="submission" date="2006-10" db="EMBL/GenBank/DDBJ databases">
        <authorList>
            <person name="Amadeo P."/>
            <person name="Zhao Q."/>
            <person name="Wortman J."/>
            <person name="Fraser-Liggett C."/>
            <person name="Carlton J."/>
        </authorList>
    </citation>
    <scope>NUCLEOTIDE SEQUENCE</scope>
    <source>
        <strain evidence="4">G3</strain>
    </source>
</reference>
<dbReference type="KEGG" id="tva:4755870"/>
<dbReference type="VEuPathDB" id="TrichDB:TVAGG3_0480090"/>
<dbReference type="PANTHER" id="PTHR24198">
    <property type="entry name" value="ANKYRIN REPEAT AND PROTEIN KINASE DOMAIN-CONTAINING PROTEIN"/>
    <property type="match status" value="1"/>
</dbReference>
<dbReference type="EMBL" id="DS113689">
    <property type="protein sequence ID" value="EAX98080.1"/>
    <property type="molecule type" value="Genomic_DNA"/>
</dbReference>
<dbReference type="Proteomes" id="UP000001542">
    <property type="component" value="Unassembled WGS sequence"/>
</dbReference>
<dbReference type="RefSeq" id="XP_001311010.1">
    <property type="nucleotide sequence ID" value="XM_001311009.1"/>
</dbReference>
<dbReference type="Pfam" id="PF00023">
    <property type="entry name" value="Ank"/>
    <property type="match status" value="1"/>
</dbReference>
<dbReference type="Gene3D" id="1.25.40.20">
    <property type="entry name" value="Ankyrin repeat-containing domain"/>
    <property type="match status" value="3"/>
</dbReference>
<dbReference type="eggNOG" id="KOG4177">
    <property type="taxonomic scope" value="Eukaryota"/>
</dbReference>
<keyword evidence="1" id="KW-0677">Repeat</keyword>
<feature type="repeat" description="ANK" evidence="3">
    <location>
        <begin position="427"/>
        <end position="459"/>
    </location>
</feature>
<dbReference type="InterPro" id="IPR002110">
    <property type="entry name" value="Ankyrin_rpt"/>
</dbReference>
<dbReference type="SMR" id="A2FAI7"/>
<dbReference type="Pfam" id="PF12796">
    <property type="entry name" value="Ank_2"/>
    <property type="match status" value="2"/>
</dbReference>
<keyword evidence="5" id="KW-1185">Reference proteome</keyword>
<evidence type="ECO:0000313" key="5">
    <source>
        <dbReference type="Proteomes" id="UP000001542"/>
    </source>
</evidence>
<feature type="repeat" description="ANK" evidence="3">
    <location>
        <begin position="592"/>
        <end position="624"/>
    </location>
</feature>
<dbReference type="InParanoid" id="A2FAI7"/>
<sequence>MSDLSKLVELDSIGCISDSLEHDVSSNLQEYSKDPTFQKLSTQCVIRMAANSENISPETALRLTKHVASKNKDDLIQLLQVMKISGDYTDDIKEILKCVTDIPVLKLFIDNYESNSTKITQKPDIMLSISDGDYFTTDPQPTNEIMTEKIDDNPPETINDVIDSIKVMKSSDSDTLSFSDSGSDHGNDSDNVFEITTEPPKLKSADLVDDHSDFNPYMTLRQTIKTSDSVSSTMTSYSQQMNSYSKQTENIATPAPESGDPNLESIHGALLVEPNAKPEVEENLPPQYPTGELPQENNQNTDCYQQVEPVNDVPEAIPEEIKPPPPEAPENIFQAASKGNLDAMINFIEHQISPTVADQNGWTPLHHSAVHSSMNCLKYLLAHPMSNVNALTNLGQQAIHIGALQGHYEVVAYLLNKGSEFDHPDSEGFTPLMYACEGGNAQIVNILIYAGAKVNISNQIGLTPLNIAARAKSSACIEALLNAHAKVEPSKNVLLSPFYISVSKNDVKSARMLADKGAKINSQNKQRVAPIHIAASEGNVEMIKLLLEKGAKIEIENKAKERPLYIAAKNGHVDAVKELIRAGANVNAQQENGNTPLHIAVIGQHAEVVRALLAAHANKRIKNKRSKYPVDIPTIPEITSQLA</sequence>
<dbReference type="InterPro" id="IPR036770">
    <property type="entry name" value="Ankyrin_rpt-contain_sf"/>
</dbReference>
<dbReference type="PRINTS" id="PR01415">
    <property type="entry name" value="ANKYRIN"/>
</dbReference>
<proteinExistence type="predicted"/>
<dbReference type="OMA" id="INDYDGH"/>
<dbReference type="VEuPathDB" id="TrichDB:TVAG_415040"/>
<reference evidence="4" key="2">
    <citation type="journal article" date="2007" name="Science">
        <title>Draft genome sequence of the sexually transmitted pathogen Trichomonas vaginalis.</title>
        <authorList>
            <person name="Carlton J.M."/>
            <person name="Hirt R.P."/>
            <person name="Silva J.C."/>
            <person name="Delcher A.L."/>
            <person name="Schatz M."/>
            <person name="Zhao Q."/>
            <person name="Wortman J.R."/>
            <person name="Bidwell S.L."/>
            <person name="Alsmark U.C.M."/>
            <person name="Besteiro S."/>
            <person name="Sicheritz-Ponten T."/>
            <person name="Noel C.J."/>
            <person name="Dacks J.B."/>
            <person name="Foster P.G."/>
            <person name="Simillion C."/>
            <person name="Van de Peer Y."/>
            <person name="Miranda-Saavedra D."/>
            <person name="Barton G.J."/>
            <person name="Westrop G.D."/>
            <person name="Mueller S."/>
            <person name="Dessi D."/>
            <person name="Fiori P.L."/>
            <person name="Ren Q."/>
            <person name="Paulsen I."/>
            <person name="Zhang H."/>
            <person name="Bastida-Corcuera F.D."/>
            <person name="Simoes-Barbosa A."/>
            <person name="Brown M.T."/>
            <person name="Hayes R.D."/>
            <person name="Mukherjee M."/>
            <person name="Okumura C.Y."/>
            <person name="Schneider R."/>
            <person name="Smith A.J."/>
            <person name="Vanacova S."/>
            <person name="Villalvazo M."/>
            <person name="Haas B.J."/>
            <person name="Pertea M."/>
            <person name="Feldblyum T.V."/>
            <person name="Utterback T.R."/>
            <person name="Shu C.L."/>
            <person name="Osoegawa K."/>
            <person name="de Jong P.J."/>
            <person name="Hrdy I."/>
            <person name="Horvathova L."/>
            <person name="Zubacova Z."/>
            <person name="Dolezal P."/>
            <person name="Malik S.B."/>
            <person name="Logsdon J.M. Jr."/>
            <person name="Henze K."/>
            <person name="Gupta A."/>
            <person name="Wang C.C."/>
            <person name="Dunne R.L."/>
            <person name="Upcroft J.A."/>
            <person name="Upcroft P."/>
            <person name="White O."/>
            <person name="Salzberg S.L."/>
            <person name="Tang P."/>
            <person name="Chiu C.-H."/>
            <person name="Lee Y.-S."/>
            <person name="Embley T.M."/>
            <person name="Coombs G.H."/>
            <person name="Mottram J.C."/>
            <person name="Tachezy J."/>
            <person name="Fraser-Liggett C.M."/>
            <person name="Johnson P.J."/>
        </authorList>
    </citation>
    <scope>NUCLEOTIDE SEQUENCE [LARGE SCALE GENOMIC DNA]</scope>
    <source>
        <strain evidence="4">G3</strain>
    </source>
</reference>
<dbReference type="PROSITE" id="PS50088">
    <property type="entry name" value="ANK_REPEAT"/>
    <property type="match status" value="5"/>
</dbReference>
<dbReference type="SMART" id="SM00248">
    <property type="entry name" value="ANK"/>
    <property type="match status" value="8"/>
</dbReference>
<evidence type="ECO:0000256" key="1">
    <source>
        <dbReference type="ARBA" id="ARBA00022737"/>
    </source>
</evidence>
<dbReference type="GO" id="GO:0045944">
    <property type="term" value="P:positive regulation of transcription by RNA polymerase II"/>
    <property type="evidence" value="ECO:0000318"/>
    <property type="project" value="GO_Central"/>
</dbReference>
<feature type="repeat" description="ANK" evidence="3">
    <location>
        <begin position="394"/>
        <end position="426"/>
    </location>
</feature>
<gene>
    <name evidence="4" type="ORF">TVAG_415040</name>
</gene>
<feature type="repeat" description="ANK" evidence="3">
    <location>
        <begin position="526"/>
        <end position="558"/>
    </location>
</feature>
<accession>A2FAI7</accession>
<keyword evidence="2 3" id="KW-0040">ANK repeat</keyword>
<name>A2FAI7_TRIV3</name>
<organism evidence="4 5">
    <name type="scientific">Trichomonas vaginalis (strain ATCC PRA-98 / G3)</name>
    <dbReference type="NCBI Taxonomy" id="412133"/>
    <lineage>
        <taxon>Eukaryota</taxon>
        <taxon>Metamonada</taxon>
        <taxon>Parabasalia</taxon>
        <taxon>Trichomonadida</taxon>
        <taxon>Trichomonadidae</taxon>
        <taxon>Trichomonas</taxon>
    </lineage>
</organism>
<dbReference type="PANTHER" id="PTHR24198:SF194">
    <property type="entry name" value="INVERSIN-A"/>
    <property type="match status" value="1"/>
</dbReference>
<dbReference type="AlphaFoldDB" id="A2FAI7"/>